<dbReference type="EMBL" id="JAGEOJ010000041">
    <property type="protein sequence ID" value="MBO2455743.1"/>
    <property type="molecule type" value="Genomic_DNA"/>
</dbReference>
<proteinExistence type="predicted"/>
<reference evidence="3" key="1">
    <citation type="submission" date="2021-03" db="EMBL/GenBank/DDBJ databases">
        <authorList>
            <person name="Kanchanasin P."/>
            <person name="Saeng-In P."/>
            <person name="Phongsopitanun W."/>
            <person name="Yuki M."/>
            <person name="Kudo T."/>
            <person name="Ohkuma M."/>
            <person name="Tanasupawat S."/>
        </authorList>
    </citation>
    <scope>NUCLEOTIDE SEQUENCE</scope>
    <source>
        <strain evidence="3">GKU 128</strain>
    </source>
</reference>
<evidence type="ECO:0000259" key="2">
    <source>
        <dbReference type="PROSITE" id="PS51819"/>
    </source>
</evidence>
<dbReference type="PANTHER" id="PTHR43540:SF6">
    <property type="entry name" value="ISOCHORISMATASE-LIKE DOMAIN-CONTAINING PROTEIN"/>
    <property type="match status" value="1"/>
</dbReference>
<dbReference type="Gene3D" id="3.40.50.850">
    <property type="entry name" value="Isochorismatase-like"/>
    <property type="match status" value="1"/>
</dbReference>
<dbReference type="InterPro" id="IPR036380">
    <property type="entry name" value="Isochorismatase-like_sf"/>
</dbReference>
<evidence type="ECO:0000256" key="1">
    <source>
        <dbReference type="ARBA" id="ARBA00022801"/>
    </source>
</evidence>
<dbReference type="Pfam" id="PF00857">
    <property type="entry name" value="Isochorismatase"/>
    <property type="match status" value="1"/>
</dbReference>
<dbReference type="SUPFAM" id="SSF52499">
    <property type="entry name" value="Isochorismatase-like hydrolases"/>
    <property type="match status" value="1"/>
</dbReference>
<evidence type="ECO:0000313" key="4">
    <source>
        <dbReference type="Proteomes" id="UP000669179"/>
    </source>
</evidence>
<evidence type="ECO:0000313" key="3">
    <source>
        <dbReference type="EMBL" id="MBO2455743.1"/>
    </source>
</evidence>
<sequence length="338" mass="36528">MSGTDETQAEAHVLDALVPEKTALLLIDMQNAFCHDEGTLGVSGVDVKPAQATIAPVRKLAERFRAAGLPVIWTEQVHLERDAARARKVLPSHTSKRKRVSAVSGSWDAAIVDELADLADDPTMMVTKHRFGAFYETRLQALLDMLGVQGLFVAGLTANACVETTLREAYLRDYDVVAVTDAIAAVRPAWTETAQAVWSQYLGVLATSDEVTSWLDRAARPQALNVHHLLLETVDLDASVGFYTGVLGFSVRKREDFRDGRRLVVTHQGLGLTEGGTGAGGTLQHLCFSARDIDGLAERARTAGHTIVRGPGPGPYGYTVYIADPDGNEIELVDLSKP</sequence>
<gene>
    <name evidence="3" type="ORF">J4573_52315</name>
</gene>
<dbReference type="InterPro" id="IPR004360">
    <property type="entry name" value="Glyas_Fos-R_dOase_dom"/>
</dbReference>
<keyword evidence="4" id="KW-1185">Reference proteome</keyword>
<dbReference type="GO" id="GO:0016787">
    <property type="term" value="F:hydrolase activity"/>
    <property type="evidence" value="ECO:0007669"/>
    <property type="project" value="UniProtKB-KW"/>
</dbReference>
<feature type="domain" description="VOC" evidence="2">
    <location>
        <begin position="225"/>
        <end position="335"/>
    </location>
</feature>
<dbReference type="InterPro" id="IPR000868">
    <property type="entry name" value="Isochorismatase-like_dom"/>
</dbReference>
<organism evidence="3 4">
    <name type="scientific">Actinomadura barringtoniae</name>
    <dbReference type="NCBI Taxonomy" id="1427535"/>
    <lineage>
        <taxon>Bacteria</taxon>
        <taxon>Bacillati</taxon>
        <taxon>Actinomycetota</taxon>
        <taxon>Actinomycetes</taxon>
        <taxon>Streptosporangiales</taxon>
        <taxon>Thermomonosporaceae</taxon>
        <taxon>Actinomadura</taxon>
    </lineage>
</organism>
<dbReference type="InterPro" id="IPR050272">
    <property type="entry name" value="Isochorismatase-like_hydrls"/>
</dbReference>
<protein>
    <submittedName>
        <fullName evidence="3">Isochorismatase family protein</fullName>
    </submittedName>
</protein>
<dbReference type="Proteomes" id="UP000669179">
    <property type="component" value="Unassembled WGS sequence"/>
</dbReference>
<dbReference type="PROSITE" id="PS51819">
    <property type="entry name" value="VOC"/>
    <property type="match status" value="1"/>
</dbReference>
<dbReference type="InterPro" id="IPR029068">
    <property type="entry name" value="Glyas_Bleomycin-R_OHBP_Dase"/>
</dbReference>
<dbReference type="Pfam" id="PF00903">
    <property type="entry name" value="Glyoxalase"/>
    <property type="match status" value="1"/>
</dbReference>
<dbReference type="PANTHER" id="PTHR43540">
    <property type="entry name" value="PEROXYUREIDOACRYLATE/UREIDOACRYLATE AMIDOHYDROLASE-RELATED"/>
    <property type="match status" value="1"/>
</dbReference>
<name>A0A939PPG7_9ACTN</name>
<dbReference type="InterPro" id="IPR037523">
    <property type="entry name" value="VOC_core"/>
</dbReference>
<dbReference type="Gene3D" id="3.10.180.10">
    <property type="entry name" value="2,3-Dihydroxybiphenyl 1,2-Dioxygenase, domain 1"/>
    <property type="match status" value="1"/>
</dbReference>
<dbReference type="CDD" id="cd06587">
    <property type="entry name" value="VOC"/>
    <property type="match status" value="1"/>
</dbReference>
<dbReference type="AlphaFoldDB" id="A0A939PPG7"/>
<accession>A0A939PPG7</accession>
<dbReference type="CDD" id="cd00431">
    <property type="entry name" value="cysteine_hydrolases"/>
    <property type="match status" value="1"/>
</dbReference>
<comment type="caution">
    <text evidence="3">The sequence shown here is derived from an EMBL/GenBank/DDBJ whole genome shotgun (WGS) entry which is preliminary data.</text>
</comment>
<dbReference type="SUPFAM" id="SSF54593">
    <property type="entry name" value="Glyoxalase/Bleomycin resistance protein/Dihydroxybiphenyl dioxygenase"/>
    <property type="match status" value="1"/>
</dbReference>
<dbReference type="RefSeq" id="WP_208263966.1">
    <property type="nucleotide sequence ID" value="NZ_JAGEOJ010000041.1"/>
</dbReference>
<keyword evidence="1" id="KW-0378">Hydrolase</keyword>